<proteinExistence type="predicted"/>
<evidence type="ECO:0000313" key="2">
    <source>
        <dbReference type="Proteomes" id="UP000237889"/>
    </source>
</evidence>
<reference evidence="1 2" key="1">
    <citation type="submission" date="2018-03" db="EMBL/GenBank/DDBJ databases">
        <title>Genome sequencing of Phreatobacter sp.</title>
        <authorList>
            <person name="Kim S.-J."/>
            <person name="Heo J."/>
            <person name="Kwon S.-W."/>
        </authorList>
    </citation>
    <scope>NUCLEOTIDE SEQUENCE [LARGE SCALE GENOMIC DNA]</scope>
    <source>
        <strain evidence="1 2">S-12</strain>
    </source>
</reference>
<evidence type="ECO:0000313" key="1">
    <source>
        <dbReference type="EMBL" id="AVO43892.1"/>
    </source>
</evidence>
<dbReference type="OrthoDB" id="9938558at2"/>
<organism evidence="1 2">
    <name type="scientific">Phreatobacter cathodiphilus</name>
    <dbReference type="NCBI Taxonomy" id="1868589"/>
    <lineage>
        <taxon>Bacteria</taxon>
        <taxon>Pseudomonadati</taxon>
        <taxon>Pseudomonadota</taxon>
        <taxon>Alphaproteobacteria</taxon>
        <taxon>Hyphomicrobiales</taxon>
        <taxon>Phreatobacteraceae</taxon>
        <taxon>Phreatobacter</taxon>
    </lineage>
</organism>
<gene>
    <name evidence="1" type="ORF">C6569_01750</name>
</gene>
<protein>
    <submittedName>
        <fullName evidence="1">Uncharacterized protein</fullName>
    </submittedName>
</protein>
<dbReference type="EMBL" id="CP027668">
    <property type="protein sequence ID" value="AVO43892.1"/>
    <property type="molecule type" value="Genomic_DNA"/>
</dbReference>
<dbReference type="RefSeq" id="WP_106747222.1">
    <property type="nucleotide sequence ID" value="NZ_CP027668.1"/>
</dbReference>
<sequence length="106" mass="11200">MVSSSCPPTNIVPLFGRAPRAPQEALARAQVVRAFAEATASLGRAAELIDEGNLEPETKLVLVRGVKELVIRTFGVNTAFMEAEAETFRMRPGQAALACDSGGMAP</sequence>
<name>A0A2S0N6V5_9HYPH</name>
<dbReference type="KEGG" id="phr:C6569_01750"/>
<keyword evidence="2" id="KW-1185">Reference proteome</keyword>
<dbReference type="Proteomes" id="UP000237889">
    <property type="component" value="Chromosome"/>
</dbReference>
<accession>A0A2S0N6V5</accession>
<dbReference type="AlphaFoldDB" id="A0A2S0N6V5"/>